<organism evidence="1 2">
    <name type="scientific">Roseivivax jejudonensis</name>
    <dbReference type="NCBI Taxonomy" id="1529041"/>
    <lineage>
        <taxon>Bacteria</taxon>
        <taxon>Pseudomonadati</taxon>
        <taxon>Pseudomonadota</taxon>
        <taxon>Alphaproteobacteria</taxon>
        <taxon>Rhodobacterales</taxon>
        <taxon>Roseobacteraceae</taxon>
        <taxon>Roseivivax</taxon>
    </lineage>
</organism>
<name>A0A1X7AAY6_9RHOB</name>
<dbReference type="EMBL" id="FWFK01000011">
    <property type="protein sequence ID" value="SLN74836.1"/>
    <property type="molecule type" value="Genomic_DNA"/>
</dbReference>
<accession>A0A1X7AAY6</accession>
<protein>
    <submittedName>
        <fullName evidence="1">Uncharacterized protein</fullName>
    </submittedName>
</protein>
<keyword evidence="2" id="KW-1185">Reference proteome</keyword>
<proteinExistence type="predicted"/>
<evidence type="ECO:0000313" key="2">
    <source>
        <dbReference type="Proteomes" id="UP000193570"/>
    </source>
</evidence>
<evidence type="ECO:0000313" key="1">
    <source>
        <dbReference type="EMBL" id="SLN74836.1"/>
    </source>
</evidence>
<sequence>MADIRDVIFDDVYTAFSSQDKHTQRQHLGKAIHRMMRLMDERWQKRFVEVWSNEEPEPDALPRVFLDINDPDLEYIAHWWKRVSASIPSDDKALKGVDINFKKCIRTGKTPSPNVQAIVKRYFSDWRATRNADGPLMEDE</sequence>
<dbReference type="Proteomes" id="UP000193570">
    <property type="component" value="Unassembled WGS sequence"/>
</dbReference>
<reference evidence="1 2" key="1">
    <citation type="submission" date="2017-03" db="EMBL/GenBank/DDBJ databases">
        <authorList>
            <person name="Afonso C.L."/>
            <person name="Miller P.J."/>
            <person name="Scott M.A."/>
            <person name="Spackman E."/>
            <person name="Goraichik I."/>
            <person name="Dimitrov K.M."/>
            <person name="Suarez D.L."/>
            <person name="Swayne D.E."/>
        </authorList>
    </citation>
    <scope>NUCLEOTIDE SEQUENCE [LARGE SCALE GENOMIC DNA]</scope>
    <source>
        <strain evidence="1 2">CECT 8625</strain>
    </source>
</reference>
<gene>
    <name evidence="1" type="ORF">ROJ8625_04110</name>
</gene>
<dbReference type="RefSeq" id="WP_085793757.1">
    <property type="nucleotide sequence ID" value="NZ_FWFK01000011.1"/>
</dbReference>
<dbReference type="AlphaFoldDB" id="A0A1X7AAY6"/>